<dbReference type="EMBL" id="UINC01062959">
    <property type="protein sequence ID" value="SVB90083.1"/>
    <property type="molecule type" value="Genomic_DNA"/>
</dbReference>
<protein>
    <submittedName>
        <fullName evidence="1">Uncharacterized protein</fullName>
    </submittedName>
</protein>
<proteinExistence type="predicted"/>
<organism evidence="1">
    <name type="scientific">marine metagenome</name>
    <dbReference type="NCBI Taxonomy" id="408172"/>
    <lineage>
        <taxon>unclassified sequences</taxon>
        <taxon>metagenomes</taxon>
        <taxon>ecological metagenomes</taxon>
    </lineage>
</organism>
<evidence type="ECO:0000313" key="1">
    <source>
        <dbReference type="EMBL" id="SVB90083.1"/>
    </source>
</evidence>
<reference evidence="1" key="1">
    <citation type="submission" date="2018-05" db="EMBL/GenBank/DDBJ databases">
        <authorList>
            <person name="Lanie J.A."/>
            <person name="Ng W.-L."/>
            <person name="Kazmierczak K.M."/>
            <person name="Andrzejewski T.M."/>
            <person name="Davidsen T.M."/>
            <person name="Wayne K.J."/>
            <person name="Tettelin H."/>
            <person name="Glass J.I."/>
            <person name="Rusch D."/>
            <person name="Podicherti R."/>
            <person name="Tsui H.-C.T."/>
            <person name="Winkler M.E."/>
        </authorList>
    </citation>
    <scope>NUCLEOTIDE SEQUENCE</scope>
</reference>
<gene>
    <name evidence="1" type="ORF">METZ01_LOCUS242937</name>
</gene>
<accession>A0A382HTY6</accession>
<name>A0A382HTY6_9ZZZZ</name>
<dbReference type="AlphaFoldDB" id="A0A382HTY6"/>
<sequence length="27" mass="3248">MLSERETIHLMDTYRNLFYTPLYVAVA</sequence>
<feature type="non-terminal residue" evidence="1">
    <location>
        <position position="27"/>
    </location>
</feature>